<dbReference type="EMBL" id="OX459126">
    <property type="protein sequence ID" value="CAI9118000.1"/>
    <property type="molecule type" value="Genomic_DNA"/>
</dbReference>
<dbReference type="AlphaFoldDB" id="A0AAV1EEB6"/>
<name>A0AAV1EEB6_OLDCO</name>
<protein>
    <submittedName>
        <fullName evidence="1">OLC1v1019499C1</fullName>
    </submittedName>
</protein>
<organism evidence="1 2">
    <name type="scientific">Oldenlandia corymbosa var. corymbosa</name>
    <dbReference type="NCBI Taxonomy" id="529605"/>
    <lineage>
        <taxon>Eukaryota</taxon>
        <taxon>Viridiplantae</taxon>
        <taxon>Streptophyta</taxon>
        <taxon>Embryophyta</taxon>
        <taxon>Tracheophyta</taxon>
        <taxon>Spermatophyta</taxon>
        <taxon>Magnoliopsida</taxon>
        <taxon>eudicotyledons</taxon>
        <taxon>Gunneridae</taxon>
        <taxon>Pentapetalae</taxon>
        <taxon>asterids</taxon>
        <taxon>lamiids</taxon>
        <taxon>Gentianales</taxon>
        <taxon>Rubiaceae</taxon>
        <taxon>Rubioideae</taxon>
        <taxon>Spermacoceae</taxon>
        <taxon>Hedyotis-Oldenlandia complex</taxon>
        <taxon>Oldenlandia</taxon>
    </lineage>
</organism>
<proteinExistence type="predicted"/>
<accession>A0AAV1EEB6</accession>
<evidence type="ECO:0000313" key="1">
    <source>
        <dbReference type="EMBL" id="CAI9118000.1"/>
    </source>
</evidence>
<gene>
    <name evidence="1" type="ORF">OLC1_LOCUS23977</name>
</gene>
<evidence type="ECO:0000313" key="2">
    <source>
        <dbReference type="Proteomes" id="UP001161247"/>
    </source>
</evidence>
<reference evidence="1" key="1">
    <citation type="submission" date="2023-03" db="EMBL/GenBank/DDBJ databases">
        <authorList>
            <person name="Julca I."/>
        </authorList>
    </citation>
    <scope>NUCLEOTIDE SEQUENCE</scope>
</reference>
<keyword evidence="2" id="KW-1185">Reference proteome</keyword>
<sequence length="101" mass="11284">MGTTRISKLKCIQIRPSYDRILNSRLDGAYFYELSSLEFLAITTGRGWGNGVVVSWQDGRGIGESSVAFFRKACPQSSLPFVRQPWTGYEEPSPVPIHLST</sequence>
<dbReference type="Proteomes" id="UP001161247">
    <property type="component" value="Chromosome 9"/>
</dbReference>